<comment type="caution">
    <text evidence="2">The sequence shown here is derived from an EMBL/GenBank/DDBJ whole genome shotgun (WGS) entry which is preliminary data.</text>
</comment>
<gene>
    <name evidence="2" type="ORF">Pmani_010372</name>
</gene>
<organism evidence="2 3">
    <name type="scientific">Petrolisthes manimaculis</name>
    <dbReference type="NCBI Taxonomy" id="1843537"/>
    <lineage>
        <taxon>Eukaryota</taxon>
        <taxon>Metazoa</taxon>
        <taxon>Ecdysozoa</taxon>
        <taxon>Arthropoda</taxon>
        <taxon>Crustacea</taxon>
        <taxon>Multicrustacea</taxon>
        <taxon>Malacostraca</taxon>
        <taxon>Eumalacostraca</taxon>
        <taxon>Eucarida</taxon>
        <taxon>Decapoda</taxon>
        <taxon>Pleocyemata</taxon>
        <taxon>Anomura</taxon>
        <taxon>Galatheoidea</taxon>
        <taxon>Porcellanidae</taxon>
        <taxon>Petrolisthes</taxon>
    </lineage>
</organism>
<feature type="compositionally biased region" description="Basic residues" evidence="1">
    <location>
        <begin position="64"/>
        <end position="78"/>
    </location>
</feature>
<dbReference type="EMBL" id="JAWZYT010000814">
    <property type="protein sequence ID" value="KAK4318638.1"/>
    <property type="molecule type" value="Genomic_DNA"/>
</dbReference>
<dbReference type="Proteomes" id="UP001292094">
    <property type="component" value="Unassembled WGS sequence"/>
</dbReference>
<accession>A0AAE1Q2A7</accession>
<evidence type="ECO:0000313" key="2">
    <source>
        <dbReference type="EMBL" id="KAK4318638.1"/>
    </source>
</evidence>
<feature type="compositionally biased region" description="Polar residues" evidence="1">
    <location>
        <begin position="1"/>
        <end position="20"/>
    </location>
</feature>
<sequence length="78" mass="8815">MCCSGQTPKLLNNSSSTANSPADLPPRHVIYLLALKESEEEEGMKVRGRMGVKESEEEEEGVKVKGRMGKKVRRRRRE</sequence>
<feature type="region of interest" description="Disordered" evidence="1">
    <location>
        <begin position="40"/>
        <end position="78"/>
    </location>
</feature>
<keyword evidence="3" id="KW-1185">Reference proteome</keyword>
<dbReference type="AlphaFoldDB" id="A0AAE1Q2A7"/>
<evidence type="ECO:0000313" key="3">
    <source>
        <dbReference type="Proteomes" id="UP001292094"/>
    </source>
</evidence>
<proteinExistence type="predicted"/>
<reference evidence="2" key="1">
    <citation type="submission" date="2023-11" db="EMBL/GenBank/DDBJ databases">
        <title>Genome assemblies of two species of porcelain crab, Petrolisthes cinctipes and Petrolisthes manimaculis (Anomura: Porcellanidae).</title>
        <authorList>
            <person name="Angst P."/>
        </authorList>
    </citation>
    <scope>NUCLEOTIDE SEQUENCE</scope>
    <source>
        <strain evidence="2">PB745_02</strain>
        <tissue evidence="2">Gill</tissue>
    </source>
</reference>
<feature type="region of interest" description="Disordered" evidence="1">
    <location>
        <begin position="1"/>
        <end position="24"/>
    </location>
</feature>
<evidence type="ECO:0000256" key="1">
    <source>
        <dbReference type="SAM" id="MobiDB-lite"/>
    </source>
</evidence>
<name>A0AAE1Q2A7_9EUCA</name>
<protein>
    <submittedName>
        <fullName evidence="2">Uncharacterized protein</fullName>
    </submittedName>
</protein>